<dbReference type="Gene3D" id="3.60.110.10">
    <property type="entry name" value="Carbon-nitrogen hydrolase"/>
    <property type="match status" value="1"/>
</dbReference>
<evidence type="ECO:0000256" key="1">
    <source>
        <dbReference type="ARBA" id="ARBA00022801"/>
    </source>
</evidence>
<dbReference type="Proteomes" id="UP000617951">
    <property type="component" value="Unassembled WGS sequence"/>
</dbReference>
<reference evidence="3" key="1">
    <citation type="submission" date="2020-08" db="EMBL/GenBank/DDBJ databases">
        <title>Genome public.</title>
        <authorList>
            <person name="Liu C."/>
            <person name="Sun Q."/>
        </authorList>
    </citation>
    <scope>NUCLEOTIDE SEQUENCE</scope>
    <source>
        <strain evidence="3">NSJ-63</strain>
    </source>
</reference>
<dbReference type="InterPro" id="IPR050345">
    <property type="entry name" value="Aliph_Amidase/BUP"/>
</dbReference>
<evidence type="ECO:0000313" key="4">
    <source>
        <dbReference type="Proteomes" id="UP000617951"/>
    </source>
</evidence>
<dbReference type="PROSITE" id="PS50263">
    <property type="entry name" value="CN_HYDROLASE"/>
    <property type="match status" value="1"/>
</dbReference>
<protein>
    <submittedName>
        <fullName evidence="3">Carbon-nitrogen hydrolase family protein</fullName>
    </submittedName>
</protein>
<organism evidence="3 4">
    <name type="scientific">Guopingia tenuis</name>
    <dbReference type="NCBI Taxonomy" id="2763656"/>
    <lineage>
        <taxon>Bacteria</taxon>
        <taxon>Bacillati</taxon>
        <taxon>Bacillota</taxon>
        <taxon>Clostridia</taxon>
        <taxon>Christensenellales</taxon>
        <taxon>Christensenellaceae</taxon>
        <taxon>Guopingia</taxon>
    </lineage>
</organism>
<dbReference type="PANTHER" id="PTHR43674:SF2">
    <property type="entry name" value="BETA-UREIDOPROPIONASE"/>
    <property type="match status" value="1"/>
</dbReference>
<dbReference type="EMBL" id="JACRSS010000001">
    <property type="protein sequence ID" value="MBC8538261.1"/>
    <property type="molecule type" value="Genomic_DNA"/>
</dbReference>
<dbReference type="GO" id="GO:0050126">
    <property type="term" value="F:N-carbamoylputrescine amidase activity"/>
    <property type="evidence" value="ECO:0007669"/>
    <property type="project" value="TreeGrafter"/>
</dbReference>
<keyword evidence="4" id="KW-1185">Reference proteome</keyword>
<gene>
    <name evidence="3" type="ORF">H8693_04865</name>
</gene>
<name>A0A926DHG8_9FIRM</name>
<evidence type="ECO:0000313" key="3">
    <source>
        <dbReference type="EMBL" id="MBC8538261.1"/>
    </source>
</evidence>
<dbReference type="SUPFAM" id="SSF56317">
    <property type="entry name" value="Carbon-nitrogen hydrolase"/>
    <property type="match status" value="1"/>
</dbReference>
<dbReference type="PANTHER" id="PTHR43674">
    <property type="entry name" value="NITRILASE C965.09-RELATED"/>
    <property type="match status" value="1"/>
</dbReference>
<dbReference type="InterPro" id="IPR036526">
    <property type="entry name" value="C-N_Hydrolase_sf"/>
</dbReference>
<feature type="domain" description="CN hydrolase" evidence="2">
    <location>
        <begin position="5"/>
        <end position="257"/>
    </location>
</feature>
<dbReference type="AlphaFoldDB" id="A0A926DHG8"/>
<dbReference type="RefSeq" id="WP_249280019.1">
    <property type="nucleotide sequence ID" value="NZ_JACRSS010000001.1"/>
</dbReference>
<proteinExistence type="predicted"/>
<accession>A0A926DHG8</accession>
<dbReference type="GO" id="GO:0033388">
    <property type="term" value="P:putrescine biosynthetic process from arginine"/>
    <property type="evidence" value="ECO:0007669"/>
    <property type="project" value="TreeGrafter"/>
</dbReference>
<keyword evidence="1 3" id="KW-0378">Hydrolase</keyword>
<sequence>MKNIAHVAMLQMRVAESDWETNLAHADELLAQACQQPVDFAVLPECFDIGWGNPQAAALAAPVPGRISETLCAFAKKYGIYLVSGLTEKDGDRVYNSALFISPQGEILWKHRKINVCYDVTNVYSIGDRLGVVETPFGRIGVDICADNFDNNTAIAHTLARMGARMILSPTSWAVSPDHDNKKTPYGSDWTVPYGKLSRLYQMAIVGVSNVGPITMGSRAGWSSIGNSMAYGPDGRPIVILPFGEDAETVFVAEIPLMDSIANGDLTAAELQKRGYHGI</sequence>
<dbReference type="CDD" id="cd07197">
    <property type="entry name" value="nitrilase"/>
    <property type="match status" value="1"/>
</dbReference>
<evidence type="ECO:0000259" key="2">
    <source>
        <dbReference type="PROSITE" id="PS50263"/>
    </source>
</evidence>
<dbReference type="InterPro" id="IPR003010">
    <property type="entry name" value="C-N_Hydrolase"/>
</dbReference>
<comment type="caution">
    <text evidence="3">The sequence shown here is derived from an EMBL/GenBank/DDBJ whole genome shotgun (WGS) entry which is preliminary data.</text>
</comment>
<dbReference type="Pfam" id="PF00795">
    <property type="entry name" value="CN_hydrolase"/>
    <property type="match status" value="1"/>
</dbReference>